<sequence>MTLEGMRAIPLGRLAAAVAAGIAAVAVLVAGLIYSDSYPAPAEAGPPVPKAQQAQQEPGKYVALGSSFAAGPGSGEPVGRCGQTHDNYPRRVADALNLKLDDASCSGAVVADILRPSSKGHPPQIEAVTPDTSLVTVTIGGNDVSYIGRLATSACANLAAGLFSPPLGRYCNTAAWPSPFPVADRYSSVERDLADVVAAIRDRAPEARVVFVDYPPVVSVNEGPCPALPLEPWQVAETESVGAQLAAATARAAEATGAQLVSTAQAGAGHTVCSAEPWIRGYGQSMAFHPNSAGKAAVADQVVRTLR</sequence>
<accession>A0ABP7NWN2</accession>
<dbReference type="InterPro" id="IPR013830">
    <property type="entry name" value="SGNH_hydro"/>
</dbReference>
<dbReference type="Gene3D" id="3.40.50.1110">
    <property type="entry name" value="SGNH hydrolase"/>
    <property type="match status" value="1"/>
</dbReference>
<dbReference type="PANTHER" id="PTHR37981:SF1">
    <property type="entry name" value="SGNH HYDROLASE-TYPE ESTERASE DOMAIN-CONTAINING PROTEIN"/>
    <property type="match status" value="1"/>
</dbReference>
<organism evidence="2 3">
    <name type="scientific">Gordonia caeni</name>
    <dbReference type="NCBI Taxonomy" id="1007097"/>
    <lineage>
        <taxon>Bacteria</taxon>
        <taxon>Bacillati</taxon>
        <taxon>Actinomycetota</taxon>
        <taxon>Actinomycetes</taxon>
        <taxon>Mycobacteriales</taxon>
        <taxon>Gordoniaceae</taxon>
        <taxon>Gordonia</taxon>
    </lineage>
</organism>
<evidence type="ECO:0000313" key="3">
    <source>
        <dbReference type="Proteomes" id="UP001418444"/>
    </source>
</evidence>
<gene>
    <name evidence="2" type="ORF">GCM10022231_12900</name>
</gene>
<dbReference type="Proteomes" id="UP001418444">
    <property type="component" value="Unassembled WGS sequence"/>
</dbReference>
<reference evidence="3" key="1">
    <citation type="journal article" date="2019" name="Int. J. Syst. Evol. Microbiol.">
        <title>The Global Catalogue of Microorganisms (GCM) 10K type strain sequencing project: providing services to taxonomists for standard genome sequencing and annotation.</title>
        <authorList>
            <consortium name="The Broad Institute Genomics Platform"/>
            <consortium name="The Broad Institute Genome Sequencing Center for Infectious Disease"/>
            <person name="Wu L."/>
            <person name="Ma J."/>
        </authorList>
    </citation>
    <scope>NUCLEOTIDE SEQUENCE [LARGE SCALE GENOMIC DNA]</scope>
    <source>
        <strain evidence="3">JCM 16923</strain>
    </source>
</reference>
<dbReference type="GO" id="GO:0016787">
    <property type="term" value="F:hydrolase activity"/>
    <property type="evidence" value="ECO:0007669"/>
    <property type="project" value="UniProtKB-KW"/>
</dbReference>
<evidence type="ECO:0000313" key="2">
    <source>
        <dbReference type="EMBL" id="GAA3955670.1"/>
    </source>
</evidence>
<proteinExistence type="predicted"/>
<protein>
    <submittedName>
        <fullName evidence="2">SGNH/GDSL hydrolase family protein</fullName>
    </submittedName>
</protein>
<dbReference type="PANTHER" id="PTHR37981">
    <property type="entry name" value="LIPASE 2"/>
    <property type="match status" value="1"/>
</dbReference>
<feature type="domain" description="SGNH hydrolase-type esterase" evidence="1">
    <location>
        <begin position="63"/>
        <end position="296"/>
    </location>
</feature>
<dbReference type="EMBL" id="BAAAZW010000003">
    <property type="protein sequence ID" value="GAA3955670.1"/>
    <property type="molecule type" value="Genomic_DNA"/>
</dbReference>
<keyword evidence="2" id="KW-0378">Hydrolase</keyword>
<dbReference type="Pfam" id="PF13472">
    <property type="entry name" value="Lipase_GDSL_2"/>
    <property type="match status" value="1"/>
</dbReference>
<dbReference type="CDD" id="cd01823">
    <property type="entry name" value="SEST_like"/>
    <property type="match status" value="1"/>
</dbReference>
<evidence type="ECO:0000259" key="1">
    <source>
        <dbReference type="Pfam" id="PF13472"/>
    </source>
</evidence>
<dbReference type="SUPFAM" id="SSF52266">
    <property type="entry name" value="SGNH hydrolase"/>
    <property type="match status" value="1"/>
</dbReference>
<comment type="caution">
    <text evidence="2">The sequence shown here is derived from an EMBL/GenBank/DDBJ whole genome shotgun (WGS) entry which is preliminary data.</text>
</comment>
<dbReference type="InterPro" id="IPR037460">
    <property type="entry name" value="SEST-like"/>
</dbReference>
<dbReference type="InterPro" id="IPR036514">
    <property type="entry name" value="SGNH_hydro_sf"/>
</dbReference>
<name>A0ABP7NWN2_9ACTN</name>
<keyword evidence="3" id="KW-1185">Reference proteome</keyword>